<reference evidence="3" key="2">
    <citation type="journal article" date="2009" name="Genome Res.">
        <title>Comparative genomic analyses of the human fungal pathogens Coccidioides and their relatives.</title>
        <authorList>
            <person name="Sharpton T.J."/>
            <person name="Stajich J.E."/>
            <person name="Rounsley S.D."/>
            <person name="Gardner M.J."/>
            <person name="Wortman J.R."/>
            <person name="Jordar V.S."/>
            <person name="Maiti R."/>
            <person name="Kodira C.D."/>
            <person name="Neafsey D.E."/>
            <person name="Zeng Q."/>
            <person name="Hung C.-Y."/>
            <person name="McMahan C."/>
            <person name="Muszewska A."/>
            <person name="Grynberg M."/>
            <person name="Mandel M.A."/>
            <person name="Kellner E.M."/>
            <person name="Barker B.M."/>
            <person name="Galgiani J.N."/>
            <person name="Orbach M.J."/>
            <person name="Kirkland T.N."/>
            <person name="Cole G.T."/>
            <person name="Henn M.R."/>
            <person name="Birren B.W."/>
            <person name="Taylor J.W."/>
        </authorList>
    </citation>
    <scope>NUCLEOTIDE SEQUENCE [LARGE SCALE GENOMIC DNA]</scope>
    <source>
        <strain evidence="3">RMSCC 3488</strain>
    </source>
</reference>
<protein>
    <submittedName>
        <fullName evidence="2">Uncharacterized protein</fullName>
    </submittedName>
</protein>
<proteinExistence type="predicted"/>
<evidence type="ECO:0000256" key="1">
    <source>
        <dbReference type="SAM" id="MobiDB-lite"/>
    </source>
</evidence>
<gene>
    <name evidence="2" type="ORF">CPAG_04245</name>
</gene>
<evidence type="ECO:0000313" key="2">
    <source>
        <dbReference type="EMBL" id="KMM67912.1"/>
    </source>
</evidence>
<reference evidence="3" key="3">
    <citation type="journal article" date="2010" name="Genome Res.">
        <title>Population genomic sequencing of Coccidioides fungi reveals recent hybridization and transposon control.</title>
        <authorList>
            <person name="Neafsey D.E."/>
            <person name="Barker B.M."/>
            <person name="Sharpton T.J."/>
            <person name="Stajich J.E."/>
            <person name="Park D.J."/>
            <person name="Whiston E."/>
            <person name="Hung C.-Y."/>
            <person name="McMahan C."/>
            <person name="White J."/>
            <person name="Sykes S."/>
            <person name="Heiman D."/>
            <person name="Young S."/>
            <person name="Zeng Q."/>
            <person name="Abouelleil A."/>
            <person name="Aftuck L."/>
            <person name="Bessette D."/>
            <person name="Brown A."/>
            <person name="FitzGerald M."/>
            <person name="Lui A."/>
            <person name="Macdonald J.P."/>
            <person name="Priest M."/>
            <person name="Orbach M.J."/>
            <person name="Galgiani J.N."/>
            <person name="Kirkland T.N."/>
            <person name="Cole G.T."/>
            <person name="Birren B.W."/>
            <person name="Henn M.R."/>
            <person name="Taylor J.W."/>
            <person name="Rounsley S.D."/>
        </authorList>
    </citation>
    <scope>NUCLEOTIDE SEQUENCE [LARGE SCALE GENOMIC DNA]</scope>
    <source>
        <strain evidence="3">RMSCC 3488</strain>
    </source>
</reference>
<dbReference type="EMBL" id="DS268110">
    <property type="protein sequence ID" value="KMM67912.1"/>
    <property type="molecule type" value="Genomic_DNA"/>
</dbReference>
<reference evidence="2 3" key="1">
    <citation type="submission" date="2007-06" db="EMBL/GenBank/DDBJ databases">
        <title>The Genome Sequence of Coccidioides posadasii RMSCC_3488.</title>
        <authorList>
            <consortium name="Coccidioides Genome Resources Consortium"/>
            <consortium name="The Broad Institute Genome Sequencing Platform"/>
            <person name="Henn M.R."/>
            <person name="Sykes S."/>
            <person name="Young S."/>
            <person name="Jaffe D."/>
            <person name="Berlin A."/>
            <person name="Alvarez P."/>
            <person name="Butler J."/>
            <person name="Gnerre S."/>
            <person name="Grabherr M."/>
            <person name="Mauceli E."/>
            <person name="Brockman W."/>
            <person name="Kodira C."/>
            <person name="Alvarado L."/>
            <person name="Zeng Q."/>
            <person name="Crawford M."/>
            <person name="Antoine C."/>
            <person name="Devon K."/>
            <person name="Galgiani J."/>
            <person name="Orsborn K."/>
            <person name="Lewis M.L."/>
            <person name="Nusbaum C."/>
            <person name="Galagan J."/>
            <person name="Birren B."/>
        </authorList>
    </citation>
    <scope>NUCLEOTIDE SEQUENCE [LARGE SCALE GENOMIC DNA]</scope>
    <source>
        <strain evidence="2 3">RMSCC 3488</strain>
    </source>
</reference>
<dbReference type="Proteomes" id="UP000054567">
    <property type="component" value="Unassembled WGS sequence"/>
</dbReference>
<accession>A0A0J6I8Q9</accession>
<organism evidence="2 3">
    <name type="scientific">Coccidioides posadasii RMSCC 3488</name>
    <dbReference type="NCBI Taxonomy" id="454284"/>
    <lineage>
        <taxon>Eukaryota</taxon>
        <taxon>Fungi</taxon>
        <taxon>Dikarya</taxon>
        <taxon>Ascomycota</taxon>
        <taxon>Pezizomycotina</taxon>
        <taxon>Eurotiomycetes</taxon>
        <taxon>Eurotiomycetidae</taxon>
        <taxon>Onygenales</taxon>
        <taxon>Onygenaceae</taxon>
        <taxon>Coccidioides</taxon>
    </lineage>
</organism>
<feature type="region of interest" description="Disordered" evidence="1">
    <location>
        <begin position="81"/>
        <end position="102"/>
    </location>
</feature>
<evidence type="ECO:0000313" key="3">
    <source>
        <dbReference type="Proteomes" id="UP000054567"/>
    </source>
</evidence>
<dbReference type="AlphaFoldDB" id="A0A0J6I8Q9"/>
<name>A0A0J6I8Q9_COCPO</name>
<dbReference type="VEuPathDB" id="FungiDB:CPAG_04245"/>
<sequence>MIGWALPTTEASIVGMVMTAKNSTLFTPGEEAPEFSIQLLVVFQGLGSRELERSKLQLFGDNKMSNPAPCVWRIGNQASRNLPSAMKNGDGMTGHGPIVQRS</sequence>